<feature type="transmembrane region" description="Helical" evidence="7">
    <location>
        <begin position="271"/>
        <end position="293"/>
    </location>
</feature>
<evidence type="ECO:0000256" key="6">
    <source>
        <dbReference type="ARBA" id="ARBA00023136"/>
    </source>
</evidence>
<gene>
    <name evidence="8" type="ORF">Back11_33740</name>
</gene>
<feature type="transmembrane region" description="Helical" evidence="7">
    <location>
        <begin position="109"/>
        <end position="129"/>
    </location>
</feature>
<dbReference type="GO" id="GO:0005886">
    <property type="term" value="C:plasma membrane"/>
    <property type="evidence" value="ECO:0007669"/>
    <property type="project" value="UniProtKB-SubCell"/>
</dbReference>
<feature type="transmembrane region" description="Helical" evidence="7">
    <location>
        <begin position="76"/>
        <end position="97"/>
    </location>
</feature>
<dbReference type="AlphaFoldDB" id="A0A3G9JGC8"/>
<evidence type="ECO:0000256" key="7">
    <source>
        <dbReference type="RuleBase" id="RU363032"/>
    </source>
</evidence>
<dbReference type="KEGG" id="pbk:Back11_33740"/>
<evidence type="ECO:0000256" key="5">
    <source>
        <dbReference type="ARBA" id="ARBA00022989"/>
    </source>
</evidence>
<protein>
    <submittedName>
        <fullName evidence="8">ABC transporter</fullName>
    </submittedName>
</protein>
<keyword evidence="2 7" id="KW-0813">Transport</keyword>
<keyword evidence="9" id="KW-1185">Reference proteome</keyword>
<dbReference type="InterPro" id="IPR000515">
    <property type="entry name" value="MetI-like"/>
</dbReference>
<dbReference type="EMBL" id="AP019308">
    <property type="protein sequence ID" value="BBH22029.1"/>
    <property type="molecule type" value="Genomic_DNA"/>
</dbReference>
<dbReference type="InterPro" id="IPR051393">
    <property type="entry name" value="ABC_transporter_permease"/>
</dbReference>
<comment type="similarity">
    <text evidence="7">Belongs to the binding-protein-dependent transport system permease family.</text>
</comment>
<dbReference type="SUPFAM" id="SSF161098">
    <property type="entry name" value="MetI-like"/>
    <property type="match status" value="1"/>
</dbReference>
<dbReference type="SUPFAM" id="SSF160964">
    <property type="entry name" value="MalF N-terminal region-like"/>
    <property type="match status" value="1"/>
</dbReference>
<comment type="subcellular location">
    <subcellularLocation>
        <location evidence="1 7">Cell membrane</location>
        <topology evidence="1 7">Multi-pass membrane protein</topology>
    </subcellularLocation>
</comment>
<evidence type="ECO:0000313" key="8">
    <source>
        <dbReference type="EMBL" id="BBH22029.1"/>
    </source>
</evidence>
<keyword evidence="3" id="KW-1003">Cell membrane</keyword>
<dbReference type="Pfam" id="PF00528">
    <property type="entry name" value="BPD_transp_1"/>
    <property type="match status" value="1"/>
</dbReference>
<reference evidence="8 9" key="1">
    <citation type="submission" date="2018-11" db="EMBL/GenBank/DDBJ databases">
        <title>Complete genome sequence of Paenibacillus baekrokdamisoli strain KCTC 33723.</title>
        <authorList>
            <person name="Kang S.W."/>
            <person name="Lee K.C."/>
            <person name="Kim K.K."/>
            <person name="Kim J.S."/>
            <person name="Kim D.S."/>
            <person name="Ko S.H."/>
            <person name="Yang S.H."/>
            <person name="Lee J.S."/>
        </authorList>
    </citation>
    <scope>NUCLEOTIDE SEQUENCE [LARGE SCALE GENOMIC DNA]</scope>
    <source>
        <strain evidence="8 9">KCTC 33723</strain>
    </source>
</reference>
<evidence type="ECO:0000256" key="1">
    <source>
        <dbReference type="ARBA" id="ARBA00004651"/>
    </source>
</evidence>
<evidence type="ECO:0000256" key="4">
    <source>
        <dbReference type="ARBA" id="ARBA00022692"/>
    </source>
</evidence>
<dbReference type="RefSeq" id="WP_125659459.1">
    <property type="nucleotide sequence ID" value="NZ_AP019308.1"/>
</dbReference>
<accession>A0A3G9JGC8</accession>
<sequence length="303" mass="34262">MMGKIERRENKEFYILTLPWIVIFIAMGLFPLLYGLYLSFTNYSGFNFNSVRFVGLRNYHSVFTDSDAMYSLGRSFIIGFINVIFSTVICFFLALLLNNNFRGIGLYRSLFYLPAILPITAVGLMWKSIFSQSGILNSLLQFLGFHTINWLGYDHATLSLLILLCWGCGGGIIIYLAGLKGISVDLFEAAAIDGANAFQRFKSITVPLMTPVIFFNLVFGIIGSLQIFLQSTVLTSSAILGVPIRPLYLYLIHAFQQIFAFQRYAYGLALLWVLFAITILLTLIVFGTSRLWVHYDSDDRKGR</sequence>
<dbReference type="Gene3D" id="1.10.3720.10">
    <property type="entry name" value="MetI-like"/>
    <property type="match status" value="1"/>
</dbReference>
<feature type="transmembrane region" description="Helical" evidence="7">
    <location>
        <begin position="12"/>
        <end position="37"/>
    </location>
</feature>
<feature type="transmembrane region" description="Helical" evidence="7">
    <location>
        <begin position="213"/>
        <end position="235"/>
    </location>
</feature>
<evidence type="ECO:0000256" key="2">
    <source>
        <dbReference type="ARBA" id="ARBA00022448"/>
    </source>
</evidence>
<dbReference type="CDD" id="cd06261">
    <property type="entry name" value="TM_PBP2"/>
    <property type="match status" value="1"/>
</dbReference>
<dbReference type="GO" id="GO:0055085">
    <property type="term" value="P:transmembrane transport"/>
    <property type="evidence" value="ECO:0007669"/>
    <property type="project" value="InterPro"/>
</dbReference>
<dbReference type="PROSITE" id="PS50928">
    <property type="entry name" value="ABC_TM1"/>
    <property type="match status" value="1"/>
</dbReference>
<dbReference type="OrthoDB" id="2544946at2"/>
<proteinExistence type="inferred from homology"/>
<dbReference type="Proteomes" id="UP000275368">
    <property type="component" value="Chromosome"/>
</dbReference>
<dbReference type="PANTHER" id="PTHR30193">
    <property type="entry name" value="ABC TRANSPORTER PERMEASE PROTEIN"/>
    <property type="match status" value="1"/>
</dbReference>
<keyword evidence="5 7" id="KW-1133">Transmembrane helix</keyword>
<dbReference type="InterPro" id="IPR035906">
    <property type="entry name" value="MetI-like_sf"/>
</dbReference>
<dbReference type="PANTHER" id="PTHR30193:SF1">
    <property type="entry name" value="ABC TRANSPORTER PERMEASE PROTEIN YESP-RELATED"/>
    <property type="match status" value="1"/>
</dbReference>
<name>A0A3G9JGC8_9BACL</name>
<evidence type="ECO:0000313" key="9">
    <source>
        <dbReference type="Proteomes" id="UP000275368"/>
    </source>
</evidence>
<keyword evidence="4 7" id="KW-0812">Transmembrane</keyword>
<evidence type="ECO:0000256" key="3">
    <source>
        <dbReference type="ARBA" id="ARBA00022475"/>
    </source>
</evidence>
<keyword evidence="6 7" id="KW-0472">Membrane</keyword>
<feature type="transmembrane region" description="Helical" evidence="7">
    <location>
        <begin position="160"/>
        <end position="178"/>
    </location>
</feature>
<organism evidence="8 9">
    <name type="scientific">Paenibacillus baekrokdamisoli</name>
    <dbReference type="NCBI Taxonomy" id="1712516"/>
    <lineage>
        <taxon>Bacteria</taxon>
        <taxon>Bacillati</taxon>
        <taxon>Bacillota</taxon>
        <taxon>Bacilli</taxon>
        <taxon>Bacillales</taxon>
        <taxon>Paenibacillaceae</taxon>
        <taxon>Paenibacillus</taxon>
    </lineage>
</organism>